<name>A0A2W7NH96_9BACT</name>
<evidence type="ECO:0000313" key="2">
    <source>
        <dbReference type="Proteomes" id="UP000249239"/>
    </source>
</evidence>
<proteinExistence type="predicted"/>
<gene>
    <name evidence="1" type="ORF">LX69_03312</name>
</gene>
<comment type="caution">
    <text evidence="1">The sequence shown here is derived from an EMBL/GenBank/DDBJ whole genome shotgun (WGS) entry which is preliminary data.</text>
</comment>
<organism evidence="1 2">
    <name type="scientific">Breznakibacter xylanolyticus</name>
    <dbReference type="NCBI Taxonomy" id="990"/>
    <lineage>
        <taxon>Bacteria</taxon>
        <taxon>Pseudomonadati</taxon>
        <taxon>Bacteroidota</taxon>
        <taxon>Bacteroidia</taxon>
        <taxon>Marinilabiliales</taxon>
        <taxon>Marinilabiliaceae</taxon>
        <taxon>Breznakibacter</taxon>
    </lineage>
</organism>
<sequence>MNGSEFVALRATGTYQNTLDESNDVNTDWQDLLYKTGMVTSHDIGVNGGTEKGSYSFGAGYYRDEAVVPLQDYSRYSMRASLDQEIGQYFKVGFTSTNNYSVNNGNNLGAVYTALARSPIANPYNADGSLKEIIQEQSSGAQWVSTRERLESLDDKYIDQTRSFGSYNTMYGEVKIPGVEGLKYRINVGLNYRQSNSGSYTGEGVFSGNPKNLSTASVANSHRTNWAVENLLTYDRLFADKHQVNAVAMYSAEETQYNRSSISVKDIPSDAFQFYNLGRANGDITLDPSRQEYEVSGLLSWMGRVMYSFDSRYMVSVTCVLMVLLVWPMAKSGIPILRFLPVGTLKTKHLCKM</sequence>
<dbReference type="Proteomes" id="UP000249239">
    <property type="component" value="Unassembled WGS sequence"/>
</dbReference>
<accession>A0A2W7NH96</accession>
<dbReference type="EMBL" id="QKZK01000048">
    <property type="protein sequence ID" value="PZX10642.1"/>
    <property type="molecule type" value="Genomic_DNA"/>
</dbReference>
<evidence type="ECO:0000313" key="1">
    <source>
        <dbReference type="EMBL" id="PZX10642.1"/>
    </source>
</evidence>
<keyword evidence="2" id="KW-1185">Reference proteome</keyword>
<reference evidence="1 2" key="1">
    <citation type="submission" date="2018-06" db="EMBL/GenBank/DDBJ databases">
        <title>Genomic Encyclopedia of Archaeal and Bacterial Type Strains, Phase II (KMG-II): from individual species to whole genera.</title>
        <authorList>
            <person name="Goeker M."/>
        </authorList>
    </citation>
    <scope>NUCLEOTIDE SEQUENCE [LARGE SCALE GENOMIC DNA]</scope>
    <source>
        <strain evidence="1 2">DSM 6779</strain>
    </source>
</reference>
<protein>
    <submittedName>
        <fullName evidence="1">Uncharacterized protein</fullName>
    </submittedName>
</protein>
<dbReference type="SUPFAM" id="SSF56935">
    <property type="entry name" value="Porins"/>
    <property type="match status" value="1"/>
</dbReference>
<dbReference type="AlphaFoldDB" id="A0A2W7NH96"/>